<sequence length="540" mass="61348">MLHQGAGPDGETYRYVLVKEGTDEIVDQESFDRPGGENTPMNEFYGRSWTRKYGVRTFEPIVPAKYDRVPSNLHPQDQIPTLHIIGNQDDIDTLHKNYLQDIDTHVNVTYISADQVLSFSDAKFKLGGRASRLQTKASYNLNLAKHTKLEGFRKLKIRAMADDPSYIREKLAMDMLQAAGVPASQSSYIRLFINRQAIGLFLLEEKYDDSWLQAEFNGGRTPYDNGMLYRGEGAKKDGRRADLSYHGDDSQYYAGASYAIKEERDGVNSTDAGFKDLVSFIQFLDTELRKDPKTVSLEEWNEHIDMDSFFTSMAFEFLHSFCNGYLQSTNNWYMYENDSTSTPPHMVWMSWDLDSVLGSGYVKYKETITGDYVNFPGMQLRPFTKLAVTAPALRERFGVIIQMINSGIYDPKISFPVIDSLVDLIEEDVAWDKSLPRIRSGINLIPYLGAPNFVGNLFNHNATDDSMSLPLSFELVRAVDYFLRVNRPHSVDFREAVEGPTHHSSLTEKDETVFYSTGNVHASMPSPYFLSEMDGRRAVG</sequence>
<dbReference type="OrthoDB" id="10267127at2759"/>
<dbReference type="Pfam" id="PF08757">
    <property type="entry name" value="CotH"/>
    <property type="match status" value="1"/>
</dbReference>
<dbReference type="Proteomes" id="UP000242180">
    <property type="component" value="Unassembled WGS sequence"/>
</dbReference>
<gene>
    <name evidence="1" type="ORF">BCR43DRAFT_546888</name>
</gene>
<dbReference type="PANTHER" id="PTHR40050">
    <property type="entry name" value="INNER SPORE COAT PROTEIN H"/>
    <property type="match status" value="1"/>
</dbReference>
<comment type="caution">
    <text evidence="1">The sequence shown here is derived from an EMBL/GenBank/DDBJ whole genome shotgun (WGS) entry which is preliminary data.</text>
</comment>
<organism evidence="1 2">
    <name type="scientific">Syncephalastrum racemosum</name>
    <name type="common">Filamentous fungus</name>
    <dbReference type="NCBI Taxonomy" id="13706"/>
    <lineage>
        <taxon>Eukaryota</taxon>
        <taxon>Fungi</taxon>
        <taxon>Fungi incertae sedis</taxon>
        <taxon>Mucoromycota</taxon>
        <taxon>Mucoromycotina</taxon>
        <taxon>Mucoromycetes</taxon>
        <taxon>Mucorales</taxon>
        <taxon>Syncephalastraceae</taxon>
        <taxon>Syncephalastrum</taxon>
    </lineage>
</organism>
<dbReference type="AlphaFoldDB" id="A0A1X2HGU9"/>
<dbReference type="InParanoid" id="A0A1X2HGU9"/>
<dbReference type="OMA" id="ELWESHL"/>
<dbReference type="PANTHER" id="PTHR40050:SF1">
    <property type="entry name" value="INNER SPORE COAT PROTEIN H"/>
    <property type="match status" value="1"/>
</dbReference>
<dbReference type="EMBL" id="MCGN01000004">
    <property type="protein sequence ID" value="ORY98112.1"/>
    <property type="molecule type" value="Genomic_DNA"/>
</dbReference>
<evidence type="ECO:0000313" key="1">
    <source>
        <dbReference type="EMBL" id="ORY98112.1"/>
    </source>
</evidence>
<proteinExistence type="predicted"/>
<keyword evidence="2" id="KW-1185">Reference proteome</keyword>
<name>A0A1X2HGU9_SYNRA</name>
<reference evidence="1 2" key="1">
    <citation type="submission" date="2016-07" db="EMBL/GenBank/DDBJ databases">
        <title>Pervasive Adenine N6-methylation of Active Genes in Fungi.</title>
        <authorList>
            <consortium name="DOE Joint Genome Institute"/>
            <person name="Mondo S.J."/>
            <person name="Dannebaum R.O."/>
            <person name="Kuo R.C."/>
            <person name="Labutti K."/>
            <person name="Haridas S."/>
            <person name="Kuo A."/>
            <person name="Salamov A."/>
            <person name="Ahrendt S.R."/>
            <person name="Lipzen A."/>
            <person name="Sullivan W."/>
            <person name="Andreopoulos W.B."/>
            <person name="Clum A."/>
            <person name="Lindquist E."/>
            <person name="Daum C."/>
            <person name="Ramamoorthy G.K."/>
            <person name="Gryganskyi A."/>
            <person name="Culley D."/>
            <person name="Magnuson J.K."/>
            <person name="James T.Y."/>
            <person name="O'Malley M.A."/>
            <person name="Stajich J.E."/>
            <person name="Spatafora J.W."/>
            <person name="Visel A."/>
            <person name="Grigoriev I.V."/>
        </authorList>
    </citation>
    <scope>NUCLEOTIDE SEQUENCE [LARGE SCALE GENOMIC DNA]</scope>
    <source>
        <strain evidence="1 2">NRRL 2496</strain>
    </source>
</reference>
<protein>
    <submittedName>
        <fullName evidence="1">Coth protein-domain-containing protein</fullName>
    </submittedName>
</protein>
<dbReference type="STRING" id="13706.A0A1X2HGU9"/>
<dbReference type="InterPro" id="IPR014867">
    <property type="entry name" value="Spore_coat_CotH_CotH2/3/7"/>
</dbReference>
<accession>A0A1X2HGU9</accession>
<evidence type="ECO:0000313" key="2">
    <source>
        <dbReference type="Proteomes" id="UP000242180"/>
    </source>
</evidence>